<keyword evidence="3" id="KW-1185">Reference proteome</keyword>
<dbReference type="EMBL" id="JACEIK010003174">
    <property type="protein sequence ID" value="MCD9640675.1"/>
    <property type="molecule type" value="Genomic_DNA"/>
</dbReference>
<evidence type="ECO:0000313" key="3">
    <source>
        <dbReference type="Proteomes" id="UP000823775"/>
    </source>
</evidence>
<feature type="region of interest" description="Disordered" evidence="1">
    <location>
        <begin position="55"/>
        <end position="85"/>
    </location>
</feature>
<feature type="region of interest" description="Disordered" evidence="1">
    <location>
        <begin position="20"/>
        <end position="39"/>
    </location>
</feature>
<proteinExistence type="predicted"/>
<reference evidence="2 3" key="1">
    <citation type="journal article" date="2021" name="BMC Genomics">
        <title>Datura genome reveals duplications of psychoactive alkaloid biosynthetic genes and high mutation rate following tissue culture.</title>
        <authorList>
            <person name="Rajewski A."/>
            <person name="Carter-House D."/>
            <person name="Stajich J."/>
            <person name="Litt A."/>
        </authorList>
    </citation>
    <scope>NUCLEOTIDE SEQUENCE [LARGE SCALE GENOMIC DNA]</scope>
    <source>
        <strain evidence="2">AR-01</strain>
    </source>
</reference>
<organism evidence="2 3">
    <name type="scientific">Datura stramonium</name>
    <name type="common">Jimsonweed</name>
    <name type="synonym">Common thornapple</name>
    <dbReference type="NCBI Taxonomy" id="4076"/>
    <lineage>
        <taxon>Eukaryota</taxon>
        <taxon>Viridiplantae</taxon>
        <taxon>Streptophyta</taxon>
        <taxon>Embryophyta</taxon>
        <taxon>Tracheophyta</taxon>
        <taxon>Spermatophyta</taxon>
        <taxon>Magnoliopsida</taxon>
        <taxon>eudicotyledons</taxon>
        <taxon>Gunneridae</taxon>
        <taxon>Pentapetalae</taxon>
        <taxon>asterids</taxon>
        <taxon>lamiids</taxon>
        <taxon>Solanales</taxon>
        <taxon>Solanaceae</taxon>
        <taxon>Solanoideae</taxon>
        <taxon>Datureae</taxon>
        <taxon>Datura</taxon>
    </lineage>
</organism>
<protein>
    <submittedName>
        <fullName evidence="2">Uncharacterized protein</fullName>
    </submittedName>
</protein>
<sequence>MSTFPAVALPVRASEVRGVDLDGRQPCDGPSLASSRSGPYNSWATEVLADCHLSDGPSPKPRFSDLHLNPTETTDRQACNGPSPPTVIEKTLGNFCLSPTVETTDHHV</sequence>
<gene>
    <name evidence="2" type="ORF">HAX54_026125</name>
</gene>
<accession>A0ABS8V2P9</accession>
<evidence type="ECO:0000313" key="2">
    <source>
        <dbReference type="EMBL" id="MCD9640675.1"/>
    </source>
</evidence>
<comment type="caution">
    <text evidence="2">The sequence shown here is derived from an EMBL/GenBank/DDBJ whole genome shotgun (WGS) entry which is preliminary data.</text>
</comment>
<evidence type="ECO:0000256" key="1">
    <source>
        <dbReference type="SAM" id="MobiDB-lite"/>
    </source>
</evidence>
<name>A0ABS8V2P9_DATST</name>
<dbReference type="Proteomes" id="UP000823775">
    <property type="component" value="Unassembled WGS sequence"/>
</dbReference>